<dbReference type="EMBL" id="KV417556">
    <property type="protein sequence ID" value="KZP20254.1"/>
    <property type="molecule type" value="Genomic_DNA"/>
</dbReference>
<evidence type="ECO:0008006" key="3">
    <source>
        <dbReference type="Google" id="ProtNLM"/>
    </source>
</evidence>
<keyword evidence="2" id="KW-1185">Reference proteome</keyword>
<organism evidence="1 2">
    <name type="scientific">Athelia psychrophila</name>
    <dbReference type="NCBI Taxonomy" id="1759441"/>
    <lineage>
        <taxon>Eukaryota</taxon>
        <taxon>Fungi</taxon>
        <taxon>Dikarya</taxon>
        <taxon>Basidiomycota</taxon>
        <taxon>Agaricomycotina</taxon>
        <taxon>Agaricomycetes</taxon>
        <taxon>Agaricomycetidae</taxon>
        <taxon>Atheliales</taxon>
        <taxon>Atheliaceae</taxon>
        <taxon>Athelia</taxon>
    </lineage>
</organism>
<dbReference type="InterPro" id="IPR011333">
    <property type="entry name" value="SKP1/BTB/POZ_sf"/>
</dbReference>
<proteinExistence type="predicted"/>
<accession>A0A166IWS8</accession>
<gene>
    <name evidence="1" type="ORF">FIBSPDRAFT_954638</name>
</gene>
<evidence type="ECO:0000313" key="2">
    <source>
        <dbReference type="Proteomes" id="UP000076532"/>
    </source>
</evidence>
<reference evidence="1 2" key="1">
    <citation type="journal article" date="2016" name="Mol. Biol. Evol.">
        <title>Comparative Genomics of Early-Diverging Mushroom-Forming Fungi Provides Insights into the Origins of Lignocellulose Decay Capabilities.</title>
        <authorList>
            <person name="Nagy L.G."/>
            <person name="Riley R."/>
            <person name="Tritt A."/>
            <person name="Adam C."/>
            <person name="Daum C."/>
            <person name="Floudas D."/>
            <person name="Sun H."/>
            <person name="Yadav J.S."/>
            <person name="Pangilinan J."/>
            <person name="Larsson K.H."/>
            <person name="Matsuura K."/>
            <person name="Barry K."/>
            <person name="Labutti K."/>
            <person name="Kuo R."/>
            <person name="Ohm R.A."/>
            <person name="Bhattacharya S.S."/>
            <person name="Shirouzu T."/>
            <person name="Yoshinaga Y."/>
            <person name="Martin F.M."/>
            <person name="Grigoriev I.V."/>
            <person name="Hibbett D.S."/>
        </authorList>
    </citation>
    <scope>NUCLEOTIDE SEQUENCE [LARGE SCALE GENOMIC DNA]</scope>
    <source>
        <strain evidence="1 2">CBS 109695</strain>
    </source>
</reference>
<protein>
    <recommendedName>
        <fullName evidence="3">BTB domain-containing protein</fullName>
    </recommendedName>
</protein>
<name>A0A166IWS8_9AGAM</name>
<dbReference type="Gene3D" id="3.30.710.10">
    <property type="entry name" value="Potassium Channel Kv1.1, Chain A"/>
    <property type="match status" value="1"/>
</dbReference>
<dbReference type="OrthoDB" id="2746456at2759"/>
<dbReference type="Proteomes" id="UP000076532">
    <property type="component" value="Unassembled WGS sequence"/>
</dbReference>
<dbReference type="AlphaFoldDB" id="A0A166IWS8"/>
<sequence length="340" mass="38964">MSDLDTFASPTGVKREYHEDYDAYDSSPVTSKRARITSPLTRHPKFWDPYGDVIIRVEKIMFKLQAINLTRQSKYFDRLINCSKETSQHDDGSLPVYHVTTTTAHDFEALLTATDSDALVSYLLKCPPFHVVASILRVSTALNFPKLRDYAVNCLNDVWSDDLEKFSTTSKWLEHSPEAIHLSRRCNVPSIRKRAMYELVRKSGSCETEVHLTKADLVMLSRVKDAINNEWWRYMLREKSNACVKEPSRLSGPPACLGFPAMHLTLPRNAEFLIQRARDPISGYKDASDAPWKAICDSCVEAKRIEWRKERSRIWMMLDGLFELTEGTSVNIVNVKLLLI</sequence>
<evidence type="ECO:0000313" key="1">
    <source>
        <dbReference type="EMBL" id="KZP20254.1"/>
    </source>
</evidence>